<organism evidence="1">
    <name type="scientific">uncultured Microcoleus sp</name>
    <dbReference type="NCBI Taxonomy" id="259945"/>
    <lineage>
        <taxon>Bacteria</taxon>
        <taxon>Bacillati</taxon>
        <taxon>Cyanobacteriota</taxon>
        <taxon>Cyanophyceae</taxon>
        <taxon>Oscillatoriophycideae</taxon>
        <taxon>Oscillatoriales</taxon>
        <taxon>Microcoleaceae</taxon>
        <taxon>Microcoleus</taxon>
        <taxon>environmental samples</taxon>
    </lineage>
</organism>
<dbReference type="AlphaFoldDB" id="A0A6J4M0L6"/>
<protein>
    <submittedName>
        <fullName evidence="1">Uncharacterized protein</fullName>
    </submittedName>
</protein>
<dbReference type="EMBL" id="CADCTZ010000465">
    <property type="protein sequence ID" value="CAA9345635.1"/>
    <property type="molecule type" value="Genomic_DNA"/>
</dbReference>
<evidence type="ECO:0000313" key="1">
    <source>
        <dbReference type="EMBL" id="CAA9345635.1"/>
    </source>
</evidence>
<proteinExistence type="predicted"/>
<sequence length="39" mass="4515">MIDFVIFSFASLRRQMQVGIRQDLGIFLSTEVLLLSTLR</sequence>
<gene>
    <name evidence="1" type="ORF">AVDCRST_MAG84-2600</name>
</gene>
<accession>A0A6J4M0L6</accession>
<name>A0A6J4M0L6_9CYAN</name>
<reference evidence="1" key="1">
    <citation type="submission" date="2020-02" db="EMBL/GenBank/DDBJ databases">
        <authorList>
            <person name="Meier V. D."/>
        </authorList>
    </citation>
    <scope>NUCLEOTIDE SEQUENCE</scope>
    <source>
        <strain evidence="1">AVDCRST_MAG84</strain>
    </source>
</reference>